<gene>
    <name evidence="2" type="ORF">X797_007498</name>
</gene>
<dbReference type="EMBL" id="JELW01000019">
    <property type="protein sequence ID" value="EXU99362.1"/>
    <property type="molecule type" value="Genomic_DNA"/>
</dbReference>
<dbReference type="PANTHER" id="PTHR10098">
    <property type="entry name" value="RAPSYN-RELATED"/>
    <property type="match status" value="1"/>
</dbReference>
<comment type="caution">
    <text evidence="2">The sequence shown here is derived from an EMBL/GenBank/DDBJ whole genome shotgun (WGS) entry which is preliminary data.</text>
</comment>
<evidence type="ECO:0000259" key="1">
    <source>
        <dbReference type="Pfam" id="PF12770"/>
    </source>
</evidence>
<dbReference type="InterPro" id="IPR024983">
    <property type="entry name" value="CHAT_dom"/>
</dbReference>
<dbReference type="SMART" id="SM00028">
    <property type="entry name" value="TPR"/>
    <property type="match status" value="3"/>
</dbReference>
<organism evidence="2 3">
    <name type="scientific">Metarhizium robertsii</name>
    <dbReference type="NCBI Taxonomy" id="568076"/>
    <lineage>
        <taxon>Eukaryota</taxon>
        <taxon>Fungi</taxon>
        <taxon>Dikarya</taxon>
        <taxon>Ascomycota</taxon>
        <taxon>Pezizomycotina</taxon>
        <taxon>Sordariomycetes</taxon>
        <taxon>Hypocreomycetidae</taxon>
        <taxon>Hypocreales</taxon>
        <taxon>Clavicipitaceae</taxon>
        <taxon>Metarhizium</taxon>
    </lineage>
</organism>
<sequence length="1338" mass="150857">MDFLEVLDVFGGTIFPEELRGNFVTVDAHITELEEAASAVDVSVHQKAQALLLRGIYYLLLGDFSNARRHIRSIFDLTSEGLENRWLLRTKMYDFYILVLQYRPPAIRFRSSNPDTWTMLNDARCDFEERRLQAWQVSREILQLQPPNFADCLEQGTILDALSFNTALHISMLAHPKYTPLVTTESLLPTGLGDIRPKDFQLVLASGIPAGFFASQCKISPQNSLERFAIEVDLARVTENTLERLQKLYFVYIESNDLIGAGLCKILEGDHIISPPFTNPIALNLIVQVRENGWENKDWDSKQLNFRLRNNPRAQECYSEALHYMEAAGSPRGQGAVFLRRGCIYHAEALDFMSKKESAQANENFQLAESNFAKALALFVNDTTNSELVHCHQILLATTSKTPTNVVDMAQKMGRRMRATDNFALSQFLGLLLLRFGHFQFTYHRNLEAATACCEYASVYFGELDEPIASLSTAIAHIMMLKESQNTWKAQAKVRQIIRPHGILDTAMAFLDSVISQAPKLEHFNITIGGILQNCETILTAVCTTSGNDELRNQVEKVLHPLRGDFRAVLVSQKEKIFKAEAKDAMSDHEIGFTDAEMHRAIRIKEIRTSFNAYYDQCVSRCSEAIGQRNMERAEAELQTFITHCGSVQQLNDREILCRKIPALAQLGRINDMHRELPIFVSNFFKGEGDENLRTKLKHMGMPGDALEFAIIVRGNLAEEDISMCFVAQAWETGAEILKNIRKTLPEFLEKKDLALRPHGWRLMTYIAAFYEHEGKLEEALDWYLEALSVFENLREKISDPDARRAAYGTVHTGELYCGLTRTSLALSSMLGESDRRDPEHWGLPASSWKDQALIFMEQGKARSLLDILLVKEAAETEQLQDWMKEAYSNRLLSTLFQPRQPHEKRMTQAEVAKELNIREDMFDPVEESLKDRQGVTLSLFRGTLFLPDTRTLYKSIPPESLVLEMAICMSDLLVLCISSSGVHSIHKSNVEFSLPDEHTRMEAKAELAELITEISTYLIEPFAALIRKFKSVIFVPTSYLNIFPLAALTLDGKPLILEKSVYQVPSLSVLRQLHKKIDRFQGPASISVLANSGGQGKGNLPFVGPEVASICKSMATKPVNYTTLTQDKLFSILETSDIAHISCHGDEVFSSPWENVLHIKEPLKVVELAKANSKAAIIVFCACLSGRGQINSGDDILGFAHVVLQSGGLAFIGGLWEVDDKAAMLLMHLFYQEIAARRIAAAAETSGVSLAGCWQEAVRKFYFLDNQSAREIVEQLITVWAKAREEGIRPEGEFTYSRFHLEKLKESVSKGTWDFTDPFYWAPFCFHGYGSIVLSNF</sequence>
<dbReference type="Proteomes" id="UP000030151">
    <property type="component" value="Unassembled WGS sequence"/>
</dbReference>
<dbReference type="InterPro" id="IPR019734">
    <property type="entry name" value="TPR_rpt"/>
</dbReference>
<feature type="domain" description="CHAT" evidence="1">
    <location>
        <begin position="1011"/>
        <end position="1328"/>
    </location>
</feature>
<dbReference type="PANTHER" id="PTHR10098:SF108">
    <property type="entry name" value="TETRATRICOPEPTIDE REPEAT PROTEIN 28"/>
    <property type="match status" value="1"/>
</dbReference>
<accession>A0A014NCH7</accession>
<dbReference type="Pfam" id="PF12770">
    <property type="entry name" value="CHAT"/>
    <property type="match status" value="1"/>
</dbReference>
<reference evidence="2 3" key="1">
    <citation type="submission" date="2014-02" db="EMBL/GenBank/DDBJ databases">
        <title>The genome sequence of the entomopathogenic fungus Metarhizium robertsii ARSEF 2575.</title>
        <authorList>
            <person name="Giuliano Garisto Donzelli B."/>
            <person name="Roe B.A."/>
            <person name="Macmil S.L."/>
            <person name="Krasnoff S.B."/>
            <person name="Gibson D.M."/>
        </authorList>
    </citation>
    <scope>NUCLEOTIDE SEQUENCE [LARGE SCALE GENOMIC DNA]</scope>
    <source>
        <strain evidence="2 3">ARSEF 2575</strain>
    </source>
</reference>
<protein>
    <submittedName>
        <fullName evidence="2">CHAT and tetratricopeptide domain protein</fullName>
    </submittedName>
</protein>
<dbReference type="HOGENOM" id="CLU_007466_0_0_1"/>
<evidence type="ECO:0000313" key="2">
    <source>
        <dbReference type="EMBL" id="EXU99362.1"/>
    </source>
</evidence>
<proteinExistence type="predicted"/>
<name>A0A014NCH7_9HYPO</name>
<evidence type="ECO:0000313" key="3">
    <source>
        <dbReference type="Proteomes" id="UP000030151"/>
    </source>
</evidence>